<dbReference type="PANTHER" id="PTHR30620">
    <property type="entry name" value="PERIPLASMIC BETA-GLUCOSIDASE-RELATED"/>
    <property type="match status" value="1"/>
</dbReference>
<dbReference type="InterPro" id="IPR036962">
    <property type="entry name" value="Glyco_hydro_3_N_sf"/>
</dbReference>
<dbReference type="PROSITE" id="PS51318">
    <property type="entry name" value="TAT"/>
    <property type="match status" value="1"/>
</dbReference>
<dbReference type="PANTHER" id="PTHR30620:SF16">
    <property type="entry name" value="LYSOSOMAL BETA GLUCOSIDASE"/>
    <property type="match status" value="1"/>
</dbReference>
<dbReference type="Gene3D" id="3.40.50.1700">
    <property type="entry name" value="Glycoside hydrolase family 3 C-terminal domain"/>
    <property type="match status" value="1"/>
</dbReference>
<dbReference type="SUPFAM" id="SSF52279">
    <property type="entry name" value="Beta-D-glucan exohydrolase, C-terminal domain"/>
    <property type="match status" value="1"/>
</dbReference>
<evidence type="ECO:0000256" key="7">
    <source>
        <dbReference type="ARBA" id="ARBA00031448"/>
    </source>
</evidence>
<dbReference type="OrthoDB" id="9781691at2"/>
<dbReference type="RefSeq" id="WP_062144458.1">
    <property type="nucleotide sequence ID" value="NZ_CP013002.1"/>
</dbReference>
<dbReference type="InterPro" id="IPR013783">
    <property type="entry name" value="Ig-like_fold"/>
</dbReference>
<evidence type="ECO:0000256" key="8">
    <source>
        <dbReference type="ARBA" id="ARBA00032194"/>
    </source>
</evidence>
<dbReference type="KEGG" id="chq:AQ619_03760"/>
<dbReference type="EC" id="3.2.1.21" evidence="3"/>
<protein>
    <recommendedName>
        <fullName evidence="3">beta-glucosidase</fullName>
        <ecNumber evidence="3">3.2.1.21</ecNumber>
    </recommendedName>
    <alternativeName>
        <fullName evidence="9">Beta-D-glucoside glucohydrolase</fullName>
    </alternativeName>
    <alternativeName>
        <fullName evidence="7">Cellobiase</fullName>
    </alternativeName>
    <alternativeName>
        <fullName evidence="8">Gentiobiase</fullName>
    </alternativeName>
</protein>
<evidence type="ECO:0000256" key="4">
    <source>
        <dbReference type="ARBA" id="ARBA00022729"/>
    </source>
</evidence>
<dbReference type="GO" id="GO:0008422">
    <property type="term" value="F:beta-glucosidase activity"/>
    <property type="evidence" value="ECO:0007669"/>
    <property type="project" value="UniProtKB-EC"/>
</dbReference>
<proteinExistence type="inferred from homology"/>
<dbReference type="Pfam" id="PF01915">
    <property type="entry name" value="Glyco_hydro_3_C"/>
    <property type="match status" value="1"/>
</dbReference>
<dbReference type="InterPro" id="IPR006311">
    <property type="entry name" value="TAT_signal"/>
</dbReference>
<evidence type="ECO:0000256" key="10">
    <source>
        <dbReference type="SAM" id="SignalP"/>
    </source>
</evidence>
<dbReference type="InterPro" id="IPR001764">
    <property type="entry name" value="Glyco_hydro_3_N"/>
</dbReference>
<feature type="signal peptide" evidence="10">
    <location>
        <begin position="1"/>
        <end position="28"/>
    </location>
</feature>
<dbReference type="FunFam" id="2.60.40.10:FF:000495">
    <property type="entry name" value="Periplasmic beta-glucosidase"/>
    <property type="match status" value="1"/>
</dbReference>
<dbReference type="InterPro" id="IPR051915">
    <property type="entry name" value="Cellulose_Degrad_GH3"/>
</dbReference>
<dbReference type="GO" id="GO:0009251">
    <property type="term" value="P:glucan catabolic process"/>
    <property type="evidence" value="ECO:0007669"/>
    <property type="project" value="TreeGrafter"/>
</dbReference>
<dbReference type="SMART" id="SM01217">
    <property type="entry name" value="Fn3_like"/>
    <property type="match status" value="1"/>
</dbReference>
<evidence type="ECO:0000256" key="2">
    <source>
        <dbReference type="ARBA" id="ARBA00005336"/>
    </source>
</evidence>
<keyword evidence="4 10" id="KW-0732">Signal</keyword>
<dbReference type="Pfam" id="PF00933">
    <property type="entry name" value="Glyco_hydro_3"/>
    <property type="match status" value="1"/>
</dbReference>
<comment type="catalytic activity">
    <reaction evidence="1">
        <text>Hydrolysis of terminal, non-reducing beta-D-glucosyl residues with release of beta-D-glucose.</text>
        <dbReference type="EC" id="3.2.1.21"/>
    </reaction>
</comment>
<feature type="domain" description="Fibronectin type III-like" evidence="11">
    <location>
        <begin position="724"/>
        <end position="793"/>
    </location>
</feature>
<dbReference type="EMBL" id="CP013002">
    <property type="protein sequence ID" value="ALL12541.1"/>
    <property type="molecule type" value="Genomic_DNA"/>
</dbReference>
<name>A0A0P0NXB0_9CAUL</name>
<dbReference type="STRING" id="69395.AQ619_03760"/>
<dbReference type="Pfam" id="PF14310">
    <property type="entry name" value="Fn3-like"/>
    <property type="match status" value="1"/>
</dbReference>
<keyword evidence="6" id="KW-0326">Glycosidase</keyword>
<gene>
    <name evidence="12" type="ORF">AQ619_03760</name>
</gene>
<dbReference type="PRINTS" id="PR00133">
    <property type="entry name" value="GLHYDRLASE3"/>
</dbReference>
<dbReference type="InterPro" id="IPR002772">
    <property type="entry name" value="Glyco_hydro_3_C"/>
</dbReference>
<dbReference type="Proteomes" id="UP000056905">
    <property type="component" value="Chromosome"/>
</dbReference>
<evidence type="ECO:0000313" key="12">
    <source>
        <dbReference type="EMBL" id="ALL12541.1"/>
    </source>
</evidence>
<keyword evidence="13" id="KW-1185">Reference proteome</keyword>
<dbReference type="Gene3D" id="3.20.20.300">
    <property type="entry name" value="Glycoside hydrolase, family 3, N-terminal domain"/>
    <property type="match status" value="1"/>
</dbReference>
<evidence type="ECO:0000256" key="5">
    <source>
        <dbReference type="ARBA" id="ARBA00022801"/>
    </source>
</evidence>
<dbReference type="InterPro" id="IPR017853">
    <property type="entry name" value="GH"/>
</dbReference>
<accession>A0A0P0NXB0</accession>
<comment type="similarity">
    <text evidence="2">Belongs to the glycosyl hydrolase 3 family.</text>
</comment>
<feature type="chain" id="PRO_5006052471" description="beta-glucosidase" evidence="10">
    <location>
        <begin position="29"/>
        <end position="804"/>
    </location>
</feature>
<sequence length="804" mass="87309">MTQAVTRRLFGASLAAIAAATAPGLTFAAPKASGDRPLYKDPTQPVDARVKDLLGRMTVEEKAAQLIGIWLTKAAIQTPEGEFSAEAAGKSFPNGLGQISRPTDRRGLKPAKVVDAAAGAEDGSKGRNARDTARYTNAAQKWSAEKTRLGIPLLMHDEALHGYVAREATSYPQAIALASSFDTELVEKVFSMAAREMRARGSNMALAPVVDVARDPRWGRIEETYGEDPHLCAEIGLAAIRGFQGKTLPLAREKVFVTLKHMTGHGQPENGTNVGPAQIAERTLRENFFPPFERAVKELPVRSVMPSYNEIDGVPSHASHWLLTDILRTEWGYQGSVQSDYFAIKELANRHKMTDSLADTAVMALKAGVDVELPDGEAYALLPQLVKEGRVSMAQLDTAVGRVLKMKFEGGFFENPYVDEKAAESLNNTAEAIALAREAARKSVVLLKNDKGLLPLNGKAIKRMALLGTHARDTPIGGYSDEPKHVVSLLEGLTAEAKAQGFALDYAEAVRITERRVWAADEVKLVDPAVNARLIAEAVEVARKADVVVMVLGDNEQTSREAWADNHLGDRNDLDLIGQQNDLARAIFDLGKPTVVFLLNGRPMSINLLAERADAIVEGWYLGEQTGTAGADILFGRANPGGKLPVSIARNVGQLPIFYNRKPTSRRGYLFDQKTSPLYPFGFGLSYTTFDISAPRLAKAKISQGETVRVEVDVTNTGKLAGDEVVQLYIHDVAASVTRPLLELKHFKRVTLAAGAKTTVAFEMAPSDLWFWNLEMQRVVEPGAFEILVGPNSVDLKSATLTVV</sequence>
<dbReference type="InterPro" id="IPR036881">
    <property type="entry name" value="Glyco_hydro_3_C_sf"/>
</dbReference>
<evidence type="ECO:0000259" key="11">
    <source>
        <dbReference type="SMART" id="SM01217"/>
    </source>
</evidence>
<keyword evidence="5 12" id="KW-0378">Hydrolase</keyword>
<evidence type="ECO:0000256" key="1">
    <source>
        <dbReference type="ARBA" id="ARBA00000448"/>
    </source>
</evidence>
<dbReference type="InterPro" id="IPR026891">
    <property type="entry name" value="Fn3-like"/>
</dbReference>
<evidence type="ECO:0000256" key="6">
    <source>
        <dbReference type="ARBA" id="ARBA00023295"/>
    </source>
</evidence>
<evidence type="ECO:0000256" key="9">
    <source>
        <dbReference type="ARBA" id="ARBA00032594"/>
    </source>
</evidence>
<dbReference type="Gene3D" id="2.60.40.10">
    <property type="entry name" value="Immunoglobulins"/>
    <property type="match status" value="1"/>
</dbReference>
<reference evidence="12 13" key="1">
    <citation type="submission" date="2015-10" db="EMBL/GenBank/DDBJ databases">
        <title>Conservation of the essential genome among Caulobacter and Brevundimonas species.</title>
        <authorList>
            <person name="Scott D."/>
            <person name="Ely B."/>
        </authorList>
    </citation>
    <scope>NUCLEOTIDE SEQUENCE [LARGE SCALE GENOMIC DNA]</scope>
    <source>
        <strain evidence="12 13">CB4</strain>
    </source>
</reference>
<dbReference type="AlphaFoldDB" id="A0A0P0NXB0"/>
<evidence type="ECO:0000256" key="3">
    <source>
        <dbReference type="ARBA" id="ARBA00012744"/>
    </source>
</evidence>
<evidence type="ECO:0000313" key="13">
    <source>
        <dbReference type="Proteomes" id="UP000056905"/>
    </source>
</evidence>
<organism evidence="12 13">
    <name type="scientific">Caulobacter henricii</name>
    <dbReference type="NCBI Taxonomy" id="69395"/>
    <lineage>
        <taxon>Bacteria</taxon>
        <taxon>Pseudomonadati</taxon>
        <taxon>Pseudomonadota</taxon>
        <taxon>Alphaproteobacteria</taxon>
        <taxon>Caulobacterales</taxon>
        <taxon>Caulobacteraceae</taxon>
        <taxon>Caulobacter</taxon>
    </lineage>
</organism>
<dbReference type="SUPFAM" id="SSF51445">
    <property type="entry name" value="(Trans)glycosidases"/>
    <property type="match status" value="1"/>
</dbReference>